<dbReference type="SUPFAM" id="SSF46689">
    <property type="entry name" value="Homeodomain-like"/>
    <property type="match status" value="1"/>
</dbReference>
<dbReference type="PANTHER" id="PTHR30055:SF222">
    <property type="entry name" value="REGULATORY PROTEIN"/>
    <property type="match status" value="1"/>
</dbReference>
<dbReference type="RefSeq" id="WP_307392873.1">
    <property type="nucleotide sequence ID" value="NZ_BAAADK010000011.1"/>
</dbReference>
<evidence type="ECO:0000256" key="2">
    <source>
        <dbReference type="PROSITE-ProRule" id="PRU00335"/>
    </source>
</evidence>
<reference evidence="4 5" key="1">
    <citation type="submission" date="2023-07" db="EMBL/GenBank/DDBJ databases">
        <title>Genomic Encyclopedia of Type Strains, Phase IV (KMG-IV): sequencing the most valuable type-strain genomes for metagenomic binning, comparative biology and taxonomic classification.</title>
        <authorList>
            <person name="Goeker M."/>
        </authorList>
    </citation>
    <scope>NUCLEOTIDE SEQUENCE [LARGE SCALE GENOMIC DNA]</scope>
    <source>
        <strain evidence="4 5">DSM 12751</strain>
    </source>
</reference>
<evidence type="ECO:0000256" key="1">
    <source>
        <dbReference type="ARBA" id="ARBA00023125"/>
    </source>
</evidence>
<dbReference type="PANTHER" id="PTHR30055">
    <property type="entry name" value="HTH-TYPE TRANSCRIPTIONAL REGULATOR RUTR"/>
    <property type="match status" value="1"/>
</dbReference>
<proteinExistence type="predicted"/>
<name>A0ABT9VXI8_9BACI</name>
<dbReference type="PROSITE" id="PS50977">
    <property type="entry name" value="HTH_TETR_2"/>
    <property type="match status" value="1"/>
</dbReference>
<feature type="domain" description="HTH tetR-type" evidence="3">
    <location>
        <begin position="14"/>
        <end position="74"/>
    </location>
</feature>
<protein>
    <submittedName>
        <fullName evidence="4">AcrR family transcriptional regulator</fullName>
    </submittedName>
</protein>
<dbReference type="PRINTS" id="PR00455">
    <property type="entry name" value="HTHTETR"/>
</dbReference>
<evidence type="ECO:0000259" key="3">
    <source>
        <dbReference type="PROSITE" id="PS50977"/>
    </source>
</evidence>
<dbReference type="Gene3D" id="1.10.357.10">
    <property type="entry name" value="Tetracycline Repressor, domain 2"/>
    <property type="match status" value="1"/>
</dbReference>
<organism evidence="4 5">
    <name type="scientific">Caldalkalibacillus horti</name>
    <dbReference type="NCBI Taxonomy" id="77523"/>
    <lineage>
        <taxon>Bacteria</taxon>
        <taxon>Bacillati</taxon>
        <taxon>Bacillota</taxon>
        <taxon>Bacilli</taxon>
        <taxon>Bacillales</taxon>
        <taxon>Bacillaceae</taxon>
        <taxon>Caldalkalibacillus</taxon>
    </lineage>
</organism>
<sequence>MSALGPDQRKVKGEQTKNKILNETIQLIALQGLKEVSTAKIADRSSISKSTIFHHFKTTDDILLATLDLLFEELYKSFDLQEHQNVEQFLSMLGDSLFGASKSQSVVFRAFFCFLHEGLFQPSIKKKMLTYSDQTLAFFVAQLTKYSPEASKETIHSVAVLLLPLLDGLGLHSLLYEDSERFEKAWSQYTNSIITLLSK</sequence>
<dbReference type="Proteomes" id="UP001235840">
    <property type="component" value="Unassembled WGS sequence"/>
</dbReference>
<accession>A0ABT9VXI8</accession>
<keyword evidence="5" id="KW-1185">Reference proteome</keyword>
<gene>
    <name evidence="4" type="ORF">J2S11_001506</name>
</gene>
<dbReference type="InterPro" id="IPR050109">
    <property type="entry name" value="HTH-type_TetR-like_transc_reg"/>
</dbReference>
<feature type="DNA-binding region" description="H-T-H motif" evidence="2">
    <location>
        <begin position="37"/>
        <end position="56"/>
    </location>
</feature>
<dbReference type="InterPro" id="IPR001647">
    <property type="entry name" value="HTH_TetR"/>
</dbReference>
<keyword evidence="1 2" id="KW-0238">DNA-binding</keyword>
<evidence type="ECO:0000313" key="5">
    <source>
        <dbReference type="Proteomes" id="UP001235840"/>
    </source>
</evidence>
<dbReference type="InterPro" id="IPR009057">
    <property type="entry name" value="Homeodomain-like_sf"/>
</dbReference>
<dbReference type="Pfam" id="PF00440">
    <property type="entry name" value="TetR_N"/>
    <property type="match status" value="1"/>
</dbReference>
<dbReference type="EMBL" id="JAUSTY010000005">
    <property type="protein sequence ID" value="MDQ0165605.1"/>
    <property type="molecule type" value="Genomic_DNA"/>
</dbReference>
<comment type="caution">
    <text evidence="4">The sequence shown here is derived from an EMBL/GenBank/DDBJ whole genome shotgun (WGS) entry which is preliminary data.</text>
</comment>
<evidence type="ECO:0000313" key="4">
    <source>
        <dbReference type="EMBL" id="MDQ0165605.1"/>
    </source>
</evidence>